<evidence type="ECO:0008006" key="3">
    <source>
        <dbReference type="Google" id="ProtNLM"/>
    </source>
</evidence>
<reference evidence="2" key="1">
    <citation type="submission" date="2019-08" db="EMBL/GenBank/DDBJ databases">
        <authorList>
            <person name="Kucharzyk K."/>
            <person name="Murdoch R.W."/>
            <person name="Higgins S."/>
            <person name="Loffler F."/>
        </authorList>
    </citation>
    <scope>NUCLEOTIDE SEQUENCE</scope>
</reference>
<evidence type="ECO:0000313" key="2">
    <source>
        <dbReference type="EMBL" id="MPM31487.1"/>
    </source>
</evidence>
<evidence type="ECO:0000256" key="1">
    <source>
        <dbReference type="SAM" id="Phobius"/>
    </source>
</evidence>
<comment type="caution">
    <text evidence="2">The sequence shown here is derived from an EMBL/GenBank/DDBJ whole genome shotgun (WGS) entry which is preliminary data.</text>
</comment>
<proteinExistence type="predicted"/>
<gene>
    <name evidence="2" type="ORF">SDC9_78042</name>
</gene>
<accession>A0A644YT45</accession>
<keyword evidence="1" id="KW-1133">Transmembrane helix</keyword>
<feature type="transmembrane region" description="Helical" evidence="1">
    <location>
        <begin position="59"/>
        <end position="79"/>
    </location>
</feature>
<dbReference type="EMBL" id="VSSQ01006087">
    <property type="protein sequence ID" value="MPM31487.1"/>
    <property type="molecule type" value="Genomic_DNA"/>
</dbReference>
<feature type="transmembrane region" description="Helical" evidence="1">
    <location>
        <begin position="229"/>
        <end position="248"/>
    </location>
</feature>
<feature type="transmembrane region" description="Helical" evidence="1">
    <location>
        <begin position="169"/>
        <end position="187"/>
    </location>
</feature>
<name>A0A644YT45_9ZZZZ</name>
<organism evidence="2">
    <name type="scientific">bioreactor metagenome</name>
    <dbReference type="NCBI Taxonomy" id="1076179"/>
    <lineage>
        <taxon>unclassified sequences</taxon>
        <taxon>metagenomes</taxon>
        <taxon>ecological metagenomes</taxon>
    </lineage>
</organism>
<sequence>MAYCVQCGVKLEEGSKQCPLCNTEVLLPKGVQEQPSEPLFAQPLPPAGMGGITKTRKGVIELILSLFVVSELTVALSMILSGNVAHSFIPLFSIAMAALSLILAFSNKPTFQRQASIQFLLAAVYLLGIDAADRNLSWSLVASPALGLLWMYVVFPSHARISKAPKRSVVLVVLSTLAYLALVNGVLSGSLTWFVPVALPSLLVLVVLCWVFLFWFSRRRNKSIPLADIVLGTLVVLFLSATVFDLFLSKYQRGVFILRWSESLFLSGLIILLFLVSVSVSRRVRRYFTSHNRHS</sequence>
<dbReference type="AlphaFoldDB" id="A0A644YT45"/>
<feature type="transmembrane region" description="Helical" evidence="1">
    <location>
        <begin position="260"/>
        <end position="280"/>
    </location>
</feature>
<feature type="transmembrane region" description="Helical" evidence="1">
    <location>
        <begin position="193"/>
        <end position="217"/>
    </location>
</feature>
<feature type="transmembrane region" description="Helical" evidence="1">
    <location>
        <begin position="115"/>
        <end position="132"/>
    </location>
</feature>
<feature type="transmembrane region" description="Helical" evidence="1">
    <location>
        <begin position="138"/>
        <end position="157"/>
    </location>
</feature>
<keyword evidence="1" id="KW-0472">Membrane</keyword>
<keyword evidence="1" id="KW-0812">Transmembrane</keyword>
<feature type="transmembrane region" description="Helical" evidence="1">
    <location>
        <begin position="85"/>
        <end position="103"/>
    </location>
</feature>
<protein>
    <recommendedName>
        <fullName evidence="3">Zinc-ribbon domain-containing protein</fullName>
    </recommendedName>
</protein>